<organism evidence="2 3">
    <name type="scientific">Apiospora phragmitis</name>
    <dbReference type="NCBI Taxonomy" id="2905665"/>
    <lineage>
        <taxon>Eukaryota</taxon>
        <taxon>Fungi</taxon>
        <taxon>Dikarya</taxon>
        <taxon>Ascomycota</taxon>
        <taxon>Pezizomycotina</taxon>
        <taxon>Sordariomycetes</taxon>
        <taxon>Xylariomycetidae</taxon>
        <taxon>Amphisphaeriales</taxon>
        <taxon>Apiosporaceae</taxon>
        <taxon>Apiospora</taxon>
    </lineage>
</organism>
<proteinExistence type="predicted"/>
<gene>
    <name evidence="2" type="ORF">PG994_014763</name>
</gene>
<feature type="region of interest" description="Disordered" evidence="1">
    <location>
        <begin position="47"/>
        <end position="98"/>
    </location>
</feature>
<feature type="compositionally biased region" description="Low complexity" evidence="1">
    <location>
        <begin position="67"/>
        <end position="84"/>
    </location>
</feature>
<dbReference type="GeneID" id="92099235"/>
<name>A0ABR1SUI0_9PEZI</name>
<dbReference type="EMBL" id="JAQQWL010000016">
    <property type="protein sequence ID" value="KAK8037996.1"/>
    <property type="molecule type" value="Genomic_DNA"/>
</dbReference>
<protein>
    <submittedName>
        <fullName evidence="2">Uncharacterized protein</fullName>
    </submittedName>
</protein>
<dbReference type="RefSeq" id="XP_066707848.1">
    <property type="nucleotide sequence ID" value="XM_066866172.1"/>
</dbReference>
<evidence type="ECO:0000256" key="1">
    <source>
        <dbReference type="SAM" id="MobiDB-lite"/>
    </source>
</evidence>
<accession>A0ABR1SUI0</accession>
<comment type="caution">
    <text evidence="2">The sequence shown here is derived from an EMBL/GenBank/DDBJ whole genome shotgun (WGS) entry which is preliminary data.</text>
</comment>
<evidence type="ECO:0000313" key="2">
    <source>
        <dbReference type="EMBL" id="KAK8037996.1"/>
    </source>
</evidence>
<keyword evidence="3" id="KW-1185">Reference proteome</keyword>
<reference evidence="2 3" key="1">
    <citation type="submission" date="2023-01" db="EMBL/GenBank/DDBJ databases">
        <title>Analysis of 21 Apiospora genomes using comparative genomics revels a genus with tremendous synthesis potential of carbohydrate active enzymes and secondary metabolites.</title>
        <authorList>
            <person name="Sorensen T."/>
        </authorList>
    </citation>
    <scope>NUCLEOTIDE SEQUENCE [LARGE SCALE GENOMIC DNA]</scope>
    <source>
        <strain evidence="2 3">CBS 135458</strain>
    </source>
</reference>
<sequence>MPARDGLLASHAPIFATGASVSKDRTALANAELLFWYANTNAAGDTHAAESPLHARAPGGSTSPAGDTRTTSAHASRSTDTDTTGSCAHTLASDPSASRGIACPSFSDHLFNSLIRRLRFSFSRLAVSSSWR</sequence>
<evidence type="ECO:0000313" key="3">
    <source>
        <dbReference type="Proteomes" id="UP001480595"/>
    </source>
</evidence>
<dbReference type="Proteomes" id="UP001480595">
    <property type="component" value="Unassembled WGS sequence"/>
</dbReference>